<dbReference type="InterPro" id="IPR000792">
    <property type="entry name" value="Tscrpt_reg_LuxR_C"/>
</dbReference>
<proteinExistence type="predicted"/>
<accession>A0A846S185</accession>
<dbReference type="InterPro" id="IPR016032">
    <property type="entry name" value="Sig_transdc_resp-reg_C-effctor"/>
</dbReference>
<dbReference type="Gene3D" id="1.10.10.10">
    <property type="entry name" value="Winged helix-like DNA-binding domain superfamily/Winged helix DNA-binding domain"/>
    <property type="match status" value="1"/>
</dbReference>
<keyword evidence="2" id="KW-0238">DNA-binding</keyword>
<dbReference type="InterPro" id="IPR027417">
    <property type="entry name" value="P-loop_NTPase"/>
</dbReference>
<comment type="caution">
    <text evidence="2">The sequence shown here is derived from an EMBL/GenBank/DDBJ whole genome shotgun (WGS) entry which is preliminary data.</text>
</comment>
<dbReference type="Pfam" id="PF00196">
    <property type="entry name" value="GerE"/>
    <property type="match status" value="1"/>
</dbReference>
<dbReference type="GO" id="GO:0006355">
    <property type="term" value="P:regulation of DNA-templated transcription"/>
    <property type="evidence" value="ECO:0007669"/>
    <property type="project" value="InterPro"/>
</dbReference>
<dbReference type="InterPro" id="IPR041664">
    <property type="entry name" value="AAA_16"/>
</dbReference>
<dbReference type="GO" id="GO:0003677">
    <property type="term" value="F:DNA binding"/>
    <property type="evidence" value="ECO:0007669"/>
    <property type="project" value="UniProtKB-KW"/>
</dbReference>
<sequence>MSVAVRPVQRRCLGYLEEIASVLQSLTAPDRCGCLVIGAAGIGKTTVMNAALKQVGRDVRILRFRGSEHMRERQFGILEILLSQAGDVPGGVGAAFSIVARAIAGRSQRTQTIVLVDNADLVDSASMSVLCQLAEHARIRLLVGAEQIRPPLDLVTNLWLSGRMSRVDLGGLDETAVAALVQSSGQTASRFDSVAELHAETNGNPLLLGHVLFGRQQMLTTDRILWKIEPQLKPILEMIAMTGAIRYETMVRLCAPEDLDAMVDAGTITMSQGRYAAVELVEPVVADFLRSRVRPSHSLQLWKRLNQAVIHDHLDGQPLFGYTRWGLSLGHSQPFERVFSAVGWANARGRYSEAAALAEASGHDTDELRLEYARAVRGLGDVATAREVFDKVLKSVTARSGDVSPQLMSRVASMDLRLTDPRQPERLRTQWVSDHLLVPDDVGRLDVTKARFEVKGGRYESGRRLASRVYQDHSCLTRHRLRAGAALGASEVITGRVVKGLKYIDQAELMFTLPGMTSLEREDAIPQFFLARYIAGDWAGARRSVESADHSQQLSQLVGALVDIRTGHPARALLTLDAVLPQAWPASCIDIARVGRSARLYAQTLLGAPSSSTGECASDAGSGGQDDYSDWADFEAQLFELETMALSQPERAAEELYALGESRRAQGAITLASSAWLQAARLGHSGARAELAGAAAQLDGAPGRLAGIVSSAMTDGRPSGLTAAAKQAANFGAMVLCSDLAKIAQDRAVESRDSQAAKEARKLIGESMRAIRFSSTGTQLQSVLSDLERQLVDGIMAGRSSQELAHAHHLSVRTIEWHLGRIYRRLHVVDRRELREVISHWGEGR</sequence>
<gene>
    <name evidence="2" type="ORF">BKA07_000966</name>
</gene>
<protein>
    <submittedName>
        <fullName evidence="2">DNA-binding CsgD family transcriptional regulator</fullName>
    </submittedName>
</protein>
<reference evidence="2 3" key="1">
    <citation type="submission" date="2020-03" db="EMBL/GenBank/DDBJ databases">
        <title>Sequencing the genomes of 1000 actinobacteria strains.</title>
        <authorList>
            <person name="Klenk H.-P."/>
        </authorList>
    </citation>
    <scope>NUCLEOTIDE SEQUENCE [LARGE SCALE GENOMIC DNA]</scope>
    <source>
        <strain evidence="2 3">DSM 18964</strain>
    </source>
</reference>
<dbReference type="RefSeq" id="WP_167949886.1">
    <property type="nucleotide sequence ID" value="NZ_BAAAPQ010000026.1"/>
</dbReference>
<dbReference type="SUPFAM" id="SSF52540">
    <property type="entry name" value="P-loop containing nucleoside triphosphate hydrolases"/>
    <property type="match status" value="1"/>
</dbReference>
<evidence type="ECO:0000313" key="3">
    <source>
        <dbReference type="Proteomes" id="UP000576792"/>
    </source>
</evidence>
<name>A0A846S185_9MICO</name>
<organism evidence="2 3">
    <name type="scientific">Brevibacterium marinum</name>
    <dbReference type="NCBI Taxonomy" id="418643"/>
    <lineage>
        <taxon>Bacteria</taxon>
        <taxon>Bacillati</taxon>
        <taxon>Actinomycetota</taxon>
        <taxon>Actinomycetes</taxon>
        <taxon>Micrococcales</taxon>
        <taxon>Brevibacteriaceae</taxon>
        <taxon>Brevibacterium</taxon>
    </lineage>
</organism>
<dbReference type="SUPFAM" id="SSF46894">
    <property type="entry name" value="C-terminal effector domain of the bipartite response regulators"/>
    <property type="match status" value="1"/>
</dbReference>
<dbReference type="SMART" id="SM00421">
    <property type="entry name" value="HTH_LUXR"/>
    <property type="match status" value="1"/>
</dbReference>
<dbReference type="InterPro" id="IPR036388">
    <property type="entry name" value="WH-like_DNA-bd_sf"/>
</dbReference>
<dbReference type="AlphaFoldDB" id="A0A846S185"/>
<dbReference type="Proteomes" id="UP000576792">
    <property type="component" value="Unassembled WGS sequence"/>
</dbReference>
<evidence type="ECO:0000313" key="2">
    <source>
        <dbReference type="EMBL" id="NJC55931.1"/>
    </source>
</evidence>
<dbReference type="Gene3D" id="3.40.50.300">
    <property type="entry name" value="P-loop containing nucleotide triphosphate hydrolases"/>
    <property type="match status" value="1"/>
</dbReference>
<dbReference type="Pfam" id="PF13191">
    <property type="entry name" value="AAA_16"/>
    <property type="match status" value="1"/>
</dbReference>
<keyword evidence="3" id="KW-1185">Reference proteome</keyword>
<evidence type="ECO:0000259" key="1">
    <source>
        <dbReference type="SMART" id="SM00421"/>
    </source>
</evidence>
<dbReference type="EMBL" id="JAATJN010000001">
    <property type="protein sequence ID" value="NJC55931.1"/>
    <property type="molecule type" value="Genomic_DNA"/>
</dbReference>
<feature type="domain" description="HTH luxR-type" evidence="1">
    <location>
        <begin position="781"/>
        <end position="838"/>
    </location>
</feature>